<keyword evidence="9 10" id="KW-0342">GTP-binding</keyword>
<evidence type="ECO:0000256" key="3">
    <source>
        <dbReference type="ARBA" id="ARBA00022723"/>
    </source>
</evidence>
<evidence type="ECO:0000256" key="10">
    <source>
        <dbReference type="HAMAP-Rule" id="MF_01820"/>
    </source>
</evidence>
<sequence>MNPSASDPVSTPVPDAASDPDVLLALGWGADLGAAFERHRDPAVVPARVTRVDRGRLLVMTAAGPADALPTPGLAADSRDAACTGDWVALRRTPDGPSFVDAVLPRRTLLTRAVAGGESQAQPLAANADAIALVEGLDPTPSLSRIERLLVLLWETGATPLIVLTKADLVPDPWAIAERVAGVAAGVEVHVVSSATGDGYAALEPYVAFGRTLALLGRSGAGKSSLTNRLTGADLATQSIREDGRGRHTTVRRELVAVPGGGAVLDTPGLRAAGLWSAEEGVERVFGDIEALASECRFTDCGHESEPGCAVQAALADGRLEDRRWQSYRKLLREAEWIASRTDHRLRQERTRAWKQIHLEMRRNPKPGR</sequence>
<dbReference type="Pfam" id="PF03193">
    <property type="entry name" value="RsgA_GTPase"/>
    <property type="match status" value="1"/>
</dbReference>
<keyword evidence="8 10" id="KW-0694">RNA-binding</keyword>
<keyword evidence="6 10" id="KW-0378">Hydrolase</keyword>
<comment type="subunit">
    <text evidence="10">Monomer. Associates with 30S ribosomal subunit, binds 16S rRNA.</text>
</comment>
<keyword evidence="4 10" id="KW-0699">rRNA-binding</keyword>
<feature type="binding site" evidence="10">
    <location>
        <position position="301"/>
    </location>
    <ligand>
        <name>Zn(2+)</name>
        <dbReference type="ChEBI" id="CHEBI:29105"/>
    </ligand>
</feature>
<feature type="binding site" evidence="10">
    <location>
        <position position="303"/>
    </location>
    <ligand>
        <name>Zn(2+)</name>
        <dbReference type="ChEBI" id="CHEBI:29105"/>
    </ligand>
</feature>
<dbReference type="Gene3D" id="1.10.40.50">
    <property type="entry name" value="Probable gtpase engc, domain 3"/>
    <property type="match status" value="1"/>
</dbReference>
<evidence type="ECO:0000256" key="8">
    <source>
        <dbReference type="ARBA" id="ARBA00022884"/>
    </source>
</evidence>
<feature type="binding site" evidence="10">
    <location>
        <position position="309"/>
    </location>
    <ligand>
        <name>Zn(2+)</name>
        <dbReference type="ChEBI" id="CHEBI:29105"/>
    </ligand>
</feature>
<proteinExistence type="inferred from homology"/>
<feature type="binding site" evidence="10">
    <location>
        <position position="296"/>
    </location>
    <ligand>
        <name>Zn(2+)</name>
        <dbReference type="ChEBI" id="CHEBI:29105"/>
    </ligand>
</feature>
<dbReference type="InterPro" id="IPR010914">
    <property type="entry name" value="RsgA_GTPase_dom"/>
</dbReference>
<dbReference type="PROSITE" id="PS51721">
    <property type="entry name" value="G_CP"/>
    <property type="match status" value="1"/>
</dbReference>
<keyword evidence="7 10" id="KW-0862">Zinc</keyword>
<evidence type="ECO:0000259" key="11">
    <source>
        <dbReference type="PROSITE" id="PS50936"/>
    </source>
</evidence>
<keyword evidence="14" id="KW-1185">Reference proteome</keyword>
<evidence type="ECO:0000256" key="4">
    <source>
        <dbReference type="ARBA" id="ARBA00022730"/>
    </source>
</evidence>
<evidence type="ECO:0000256" key="6">
    <source>
        <dbReference type="ARBA" id="ARBA00022801"/>
    </source>
</evidence>
<evidence type="ECO:0000313" key="13">
    <source>
        <dbReference type="EMBL" id="GAA0626785.1"/>
    </source>
</evidence>
<keyword evidence="1 10" id="KW-0963">Cytoplasm</keyword>
<keyword evidence="3 10" id="KW-0479">Metal-binding</keyword>
<dbReference type="InterPro" id="IPR027417">
    <property type="entry name" value="P-loop_NTPase"/>
</dbReference>
<evidence type="ECO:0000259" key="12">
    <source>
        <dbReference type="PROSITE" id="PS51721"/>
    </source>
</evidence>
<keyword evidence="5 10" id="KW-0547">Nucleotide-binding</keyword>
<evidence type="ECO:0000256" key="7">
    <source>
        <dbReference type="ARBA" id="ARBA00022833"/>
    </source>
</evidence>
<dbReference type="InterPro" id="IPR004881">
    <property type="entry name" value="Ribosome_biogen_GTPase_RsgA"/>
</dbReference>
<dbReference type="InterPro" id="IPR030378">
    <property type="entry name" value="G_CP_dom"/>
</dbReference>
<comment type="caution">
    <text evidence="13">The sequence shown here is derived from an EMBL/GenBank/DDBJ whole genome shotgun (WGS) entry which is preliminary data.</text>
</comment>
<evidence type="ECO:0000313" key="14">
    <source>
        <dbReference type="Proteomes" id="UP001500957"/>
    </source>
</evidence>
<dbReference type="PROSITE" id="PS50936">
    <property type="entry name" value="ENGC_GTPASE"/>
    <property type="match status" value="1"/>
</dbReference>
<dbReference type="EC" id="3.6.1.-" evidence="10"/>
<dbReference type="HAMAP" id="MF_01820">
    <property type="entry name" value="GTPase_RsgA"/>
    <property type="match status" value="1"/>
</dbReference>
<name>A0ABP3S5M1_9ACTN</name>
<gene>
    <name evidence="13" type="primary">rsgA_2</name>
    <name evidence="10" type="synonym">rsgA</name>
    <name evidence="13" type="ORF">GCM10009547_32840</name>
</gene>
<dbReference type="Gene3D" id="3.40.50.300">
    <property type="entry name" value="P-loop containing nucleotide triphosphate hydrolases"/>
    <property type="match status" value="1"/>
</dbReference>
<dbReference type="Proteomes" id="UP001500957">
    <property type="component" value="Unassembled WGS sequence"/>
</dbReference>
<dbReference type="PANTHER" id="PTHR32120">
    <property type="entry name" value="SMALL RIBOSOMAL SUBUNIT BIOGENESIS GTPASE RSGA"/>
    <property type="match status" value="1"/>
</dbReference>
<dbReference type="EMBL" id="BAAAHE010000027">
    <property type="protein sequence ID" value="GAA0626785.1"/>
    <property type="molecule type" value="Genomic_DNA"/>
</dbReference>
<keyword evidence="2 10" id="KW-0690">Ribosome biogenesis</keyword>
<dbReference type="SUPFAM" id="SSF52540">
    <property type="entry name" value="P-loop containing nucleoside triphosphate hydrolases"/>
    <property type="match status" value="1"/>
</dbReference>
<comment type="function">
    <text evidence="10">One of several proteins that assist in the late maturation steps of the functional core of the 30S ribosomal subunit. Helps release RbfA from mature subunits. May play a role in the assembly of ribosomal proteins into the subunit. Circularly permuted GTPase that catalyzes slow GTP hydrolysis, GTPase activity is stimulated by the 30S ribosomal subunit.</text>
</comment>
<reference evidence="14" key="1">
    <citation type="journal article" date="2019" name="Int. J. Syst. Evol. Microbiol.">
        <title>The Global Catalogue of Microorganisms (GCM) 10K type strain sequencing project: providing services to taxonomists for standard genome sequencing and annotation.</title>
        <authorList>
            <consortium name="The Broad Institute Genomics Platform"/>
            <consortium name="The Broad Institute Genome Sequencing Center for Infectious Disease"/>
            <person name="Wu L."/>
            <person name="Ma J."/>
        </authorList>
    </citation>
    <scope>NUCLEOTIDE SEQUENCE [LARGE SCALE GENOMIC DNA]</scope>
    <source>
        <strain evidence="14">JCM 10671</strain>
    </source>
</reference>
<organism evidence="13 14">
    <name type="scientific">Sporichthya brevicatena</name>
    <dbReference type="NCBI Taxonomy" id="171442"/>
    <lineage>
        <taxon>Bacteria</taxon>
        <taxon>Bacillati</taxon>
        <taxon>Actinomycetota</taxon>
        <taxon>Actinomycetes</taxon>
        <taxon>Sporichthyales</taxon>
        <taxon>Sporichthyaceae</taxon>
        <taxon>Sporichthya</taxon>
    </lineage>
</organism>
<comment type="subcellular location">
    <subcellularLocation>
        <location evidence="10">Cytoplasm</location>
    </subcellularLocation>
</comment>
<feature type="domain" description="EngC GTPase" evidence="11">
    <location>
        <begin position="126"/>
        <end position="271"/>
    </location>
</feature>
<accession>A0ABP3S5M1</accession>
<feature type="binding site" evidence="10">
    <location>
        <begin position="217"/>
        <end position="225"/>
    </location>
    <ligand>
        <name>GTP</name>
        <dbReference type="ChEBI" id="CHEBI:37565"/>
    </ligand>
</feature>
<evidence type="ECO:0000256" key="9">
    <source>
        <dbReference type="ARBA" id="ARBA00023134"/>
    </source>
</evidence>
<feature type="domain" description="CP-type G" evidence="12">
    <location>
        <begin position="118"/>
        <end position="273"/>
    </location>
</feature>
<evidence type="ECO:0000256" key="2">
    <source>
        <dbReference type="ARBA" id="ARBA00022517"/>
    </source>
</evidence>
<dbReference type="PANTHER" id="PTHR32120:SF10">
    <property type="entry name" value="SMALL RIBOSOMAL SUBUNIT BIOGENESIS GTPASE RSGA"/>
    <property type="match status" value="1"/>
</dbReference>
<evidence type="ECO:0000256" key="1">
    <source>
        <dbReference type="ARBA" id="ARBA00022490"/>
    </source>
</evidence>
<comment type="similarity">
    <text evidence="10">Belongs to the TRAFAC class YlqF/YawG GTPase family. RsgA subfamily.</text>
</comment>
<dbReference type="NCBIfam" id="TIGR00157">
    <property type="entry name" value="ribosome small subunit-dependent GTPase A"/>
    <property type="match status" value="1"/>
</dbReference>
<comment type="cofactor">
    <cofactor evidence="10">
        <name>Zn(2+)</name>
        <dbReference type="ChEBI" id="CHEBI:29105"/>
    </cofactor>
    <text evidence="10">Binds 1 zinc ion per subunit.</text>
</comment>
<evidence type="ECO:0000256" key="5">
    <source>
        <dbReference type="ARBA" id="ARBA00022741"/>
    </source>
</evidence>
<protein>
    <recommendedName>
        <fullName evidence="10">Small ribosomal subunit biogenesis GTPase RsgA</fullName>
        <ecNumber evidence="10">3.6.1.-</ecNumber>
    </recommendedName>
</protein>
<feature type="binding site" evidence="10">
    <location>
        <begin position="165"/>
        <end position="168"/>
    </location>
    <ligand>
        <name>GTP</name>
        <dbReference type="ChEBI" id="CHEBI:37565"/>
    </ligand>
</feature>
<dbReference type="CDD" id="cd01854">
    <property type="entry name" value="YjeQ_EngC"/>
    <property type="match status" value="1"/>
</dbReference>